<gene>
    <name evidence="2" type="ORF">EPJ84_08620</name>
</gene>
<dbReference type="RefSeq" id="WP_147718396.1">
    <property type="nucleotide sequence ID" value="NZ_SAYE01000015.1"/>
</dbReference>
<evidence type="ECO:0000313" key="3">
    <source>
        <dbReference type="Proteomes" id="UP000322307"/>
    </source>
</evidence>
<proteinExistence type="predicted"/>
<organism evidence="2 3">
    <name type="scientific">Brachyspira aalborgi</name>
    <dbReference type="NCBI Taxonomy" id="29522"/>
    <lineage>
        <taxon>Bacteria</taxon>
        <taxon>Pseudomonadati</taxon>
        <taxon>Spirochaetota</taxon>
        <taxon>Spirochaetia</taxon>
        <taxon>Brachyspirales</taxon>
        <taxon>Brachyspiraceae</taxon>
        <taxon>Brachyspira</taxon>
    </lineage>
</organism>
<reference evidence="2 3" key="1">
    <citation type="journal article" date="1992" name="Lakartidningen">
        <title>[Penicillin V and not amoxicillin is the first choice preparation in acute otitis].</title>
        <authorList>
            <person name="Kamme C."/>
            <person name="Lundgren K."/>
            <person name="Prellner K."/>
        </authorList>
    </citation>
    <scope>NUCLEOTIDE SEQUENCE [LARGE SCALE GENOMIC DNA]</scope>
    <source>
        <strain evidence="2 3">PC3939II</strain>
    </source>
</reference>
<dbReference type="AlphaFoldDB" id="A0A5C8FIP1"/>
<feature type="signal peptide" evidence="1">
    <location>
        <begin position="1"/>
        <end position="23"/>
    </location>
</feature>
<name>A0A5C8FIP1_9SPIR</name>
<protein>
    <submittedName>
        <fullName evidence="2">PorT family protein</fullName>
    </submittedName>
</protein>
<feature type="chain" id="PRO_5023076334" evidence="1">
    <location>
        <begin position="24"/>
        <end position="237"/>
    </location>
</feature>
<accession>A0A5C8FIP1</accession>
<evidence type="ECO:0000256" key="1">
    <source>
        <dbReference type="SAM" id="SignalP"/>
    </source>
</evidence>
<comment type="caution">
    <text evidence="2">The sequence shown here is derived from an EMBL/GenBank/DDBJ whole genome shotgun (WGS) entry which is preliminary data.</text>
</comment>
<sequence length="237" mass="25812">MKNIKKFIVIMAMTMIFSVSAFAASGFEFILNVPLGLCIGIPSKSEKDIKWKSGIGFDAGVSAQLGYMFQVKSGFGISVLGELGYAHTTRALTQKYEELGIKTSIYAAYIMDSFQIGLLPKINIGAFAIGIGGGVKIPVAFQLSSKAKIGNQIIEEGKEKIDMKLFREKYSPAIIGYIKGTFDYSIFFTDKLAFNIGLYLGYDMLKTKATPELGEKSEIEGVFDIGVELGLKFGPKA</sequence>
<keyword evidence="1" id="KW-0732">Signal</keyword>
<evidence type="ECO:0000313" key="2">
    <source>
        <dbReference type="EMBL" id="TXJ49041.1"/>
    </source>
</evidence>
<dbReference type="Proteomes" id="UP000322307">
    <property type="component" value="Unassembled WGS sequence"/>
</dbReference>
<dbReference type="EMBL" id="SAYE01000015">
    <property type="protein sequence ID" value="TXJ49041.1"/>
    <property type="molecule type" value="Genomic_DNA"/>
</dbReference>